<protein>
    <submittedName>
        <fullName evidence="1">Uncharacterized protein</fullName>
    </submittedName>
</protein>
<dbReference type="AlphaFoldDB" id="A0A090EXW8"/>
<reference evidence="2" key="1">
    <citation type="submission" date="2014-08" db="EMBL/GenBank/DDBJ databases">
        <authorList>
            <person name="Moulin L."/>
        </authorList>
    </citation>
    <scope>NUCLEOTIDE SEQUENCE [LARGE SCALE GENOMIC DNA]</scope>
</reference>
<dbReference type="EMBL" id="CCMZ01000003">
    <property type="protein sequence ID" value="CDX11943.1"/>
    <property type="molecule type" value="Genomic_DNA"/>
</dbReference>
<name>A0A090EXW8_MESPL</name>
<evidence type="ECO:0000313" key="2">
    <source>
        <dbReference type="Proteomes" id="UP000045285"/>
    </source>
</evidence>
<organism evidence="1 2">
    <name type="scientific">Mesorhizobium plurifarium</name>
    <dbReference type="NCBI Taxonomy" id="69974"/>
    <lineage>
        <taxon>Bacteria</taxon>
        <taxon>Pseudomonadati</taxon>
        <taxon>Pseudomonadota</taxon>
        <taxon>Alphaproteobacteria</taxon>
        <taxon>Hyphomicrobiales</taxon>
        <taxon>Phyllobacteriaceae</taxon>
        <taxon>Mesorhizobium</taxon>
    </lineage>
</organism>
<gene>
    <name evidence="1" type="ORF">MPL3356_110250</name>
</gene>
<proteinExistence type="predicted"/>
<keyword evidence="2" id="KW-1185">Reference proteome</keyword>
<sequence>MRPGIEVGGSGPFQMCLCPILYREVSGLSAANAIRKLEDYEEVGLIGYPCDGDYIAVVGANDREDWLLGGELCGFNGAVIAEQAAALPRYYPQGCRLVLATIRKDRVVAIRSYDDTQANERPELRS</sequence>
<dbReference type="Proteomes" id="UP000045285">
    <property type="component" value="Unassembled WGS sequence"/>
</dbReference>
<evidence type="ECO:0000313" key="1">
    <source>
        <dbReference type="EMBL" id="CDX11943.1"/>
    </source>
</evidence>
<accession>A0A090EXW8</accession>